<keyword evidence="3 4" id="KW-0326">Glycosidase</keyword>
<comment type="similarity">
    <text evidence="1 4">Belongs to the glycosyl hydrolase 28 family.</text>
</comment>
<gene>
    <name evidence="5" type="ORF">COHA_003128</name>
</gene>
<dbReference type="InterPro" id="IPR000743">
    <property type="entry name" value="Glyco_hydro_28"/>
</dbReference>
<dbReference type="Proteomes" id="UP001205105">
    <property type="component" value="Unassembled WGS sequence"/>
</dbReference>
<dbReference type="InterPro" id="IPR011050">
    <property type="entry name" value="Pectin_lyase_fold/virulence"/>
</dbReference>
<protein>
    <recommendedName>
        <fullName evidence="7">Polygalacturonase</fullName>
    </recommendedName>
</protein>
<dbReference type="PANTHER" id="PTHR31339">
    <property type="entry name" value="PECTIN LYASE-RELATED"/>
    <property type="match status" value="1"/>
</dbReference>
<sequence>MDVPGAYLTASLLLTGCVHLRLPENVTLLAGDRREDYGATQPDWYLLRFHNCTNCSLSGGGRVDGRAQRWVLPQAQRAQDAQQAAGWAGSGRKAVRNWDDPSCAKPEECRPRLVGVVDSTNVTISGVRLRDPVYWCLHVLRSQQVHVSQLSIRGDWDIPNNDGIDIDGSRHVGLRDVEVDTADDAICLKTTTPGWPLEHVTVSDCRLRSRSSAVKLGSESVADMRHISFARLSIADSHRALAIQLRDSGSISDVRFQNVSASTRLYHPSWWGAAEPIYVTAVPRNRSTQVKWGIQGGCE</sequence>
<evidence type="ECO:0008006" key="7">
    <source>
        <dbReference type="Google" id="ProtNLM"/>
    </source>
</evidence>
<dbReference type="InterPro" id="IPR051801">
    <property type="entry name" value="GH28_Enzymes"/>
</dbReference>
<evidence type="ECO:0000256" key="3">
    <source>
        <dbReference type="ARBA" id="ARBA00023295"/>
    </source>
</evidence>
<dbReference type="SUPFAM" id="SSF51126">
    <property type="entry name" value="Pectin lyase-like"/>
    <property type="match status" value="1"/>
</dbReference>
<evidence type="ECO:0000313" key="6">
    <source>
        <dbReference type="Proteomes" id="UP001205105"/>
    </source>
</evidence>
<dbReference type="GO" id="GO:0005975">
    <property type="term" value="P:carbohydrate metabolic process"/>
    <property type="evidence" value="ECO:0007669"/>
    <property type="project" value="InterPro"/>
</dbReference>
<dbReference type="GO" id="GO:0004650">
    <property type="term" value="F:polygalacturonase activity"/>
    <property type="evidence" value="ECO:0007669"/>
    <property type="project" value="InterPro"/>
</dbReference>
<keyword evidence="6" id="KW-1185">Reference proteome</keyword>
<evidence type="ECO:0000313" key="5">
    <source>
        <dbReference type="EMBL" id="KAI7843297.1"/>
    </source>
</evidence>
<dbReference type="Pfam" id="PF00295">
    <property type="entry name" value="Glyco_hydro_28"/>
    <property type="match status" value="1"/>
</dbReference>
<evidence type="ECO:0000256" key="1">
    <source>
        <dbReference type="ARBA" id="ARBA00008834"/>
    </source>
</evidence>
<accession>A0AAD5DTC9</accession>
<keyword evidence="2 4" id="KW-0378">Hydrolase</keyword>
<name>A0AAD5DTC9_9CHLO</name>
<dbReference type="InterPro" id="IPR012334">
    <property type="entry name" value="Pectin_lyas_fold"/>
</dbReference>
<reference evidence="5" key="1">
    <citation type="submission" date="2020-11" db="EMBL/GenBank/DDBJ databases">
        <title>Chlorella ohadii genome sequencing and assembly.</title>
        <authorList>
            <person name="Murik O."/>
            <person name="Treves H."/>
            <person name="Kedem I."/>
            <person name="Shotland Y."/>
            <person name="Kaplan A."/>
        </authorList>
    </citation>
    <scope>NUCLEOTIDE SEQUENCE</scope>
    <source>
        <strain evidence="5">1</strain>
    </source>
</reference>
<evidence type="ECO:0000256" key="2">
    <source>
        <dbReference type="ARBA" id="ARBA00022801"/>
    </source>
</evidence>
<comment type="caution">
    <text evidence="5">The sequence shown here is derived from an EMBL/GenBank/DDBJ whole genome shotgun (WGS) entry which is preliminary data.</text>
</comment>
<evidence type="ECO:0000256" key="4">
    <source>
        <dbReference type="RuleBase" id="RU361169"/>
    </source>
</evidence>
<organism evidence="5 6">
    <name type="scientific">Chlorella ohadii</name>
    <dbReference type="NCBI Taxonomy" id="2649997"/>
    <lineage>
        <taxon>Eukaryota</taxon>
        <taxon>Viridiplantae</taxon>
        <taxon>Chlorophyta</taxon>
        <taxon>core chlorophytes</taxon>
        <taxon>Trebouxiophyceae</taxon>
        <taxon>Chlorellales</taxon>
        <taxon>Chlorellaceae</taxon>
        <taxon>Chlorella clade</taxon>
        <taxon>Chlorella</taxon>
    </lineage>
</organism>
<dbReference type="Gene3D" id="2.160.20.10">
    <property type="entry name" value="Single-stranded right-handed beta-helix, Pectin lyase-like"/>
    <property type="match status" value="1"/>
</dbReference>
<dbReference type="PANTHER" id="PTHR31339:SF9">
    <property type="entry name" value="PLASMIN AND FIBRONECTIN-BINDING PROTEIN A"/>
    <property type="match status" value="1"/>
</dbReference>
<dbReference type="AlphaFoldDB" id="A0AAD5DTC9"/>
<proteinExistence type="inferred from homology"/>
<dbReference type="EMBL" id="JADXDR010000041">
    <property type="protein sequence ID" value="KAI7843297.1"/>
    <property type="molecule type" value="Genomic_DNA"/>
</dbReference>